<sequence>MQNKETSPFVRVVTSALFEENAYLLSLAEGGACIVVDPGLEPDRIVDELEAAGLHPVAILNTHGHADHIAGNGYLKERWPDAPLVIGAGDAWKLTDAKGNLSAGFGMPIISPVADQTVDEGEVVEFAGIRWTVYDTPGHSAGHVIFVAKELSPMIVLGGDVLFAGSIGRSDFPDGDHETLIESIRTKLLTLPDSAVVLPGHGPPTTVGEERRTNPFLT</sequence>
<evidence type="ECO:0000256" key="3">
    <source>
        <dbReference type="ARBA" id="ARBA00022801"/>
    </source>
</evidence>
<dbReference type="EMBL" id="AP021861">
    <property type="protein sequence ID" value="BBO35307.1"/>
    <property type="molecule type" value="Genomic_DNA"/>
</dbReference>
<evidence type="ECO:0000313" key="8">
    <source>
        <dbReference type="Proteomes" id="UP000326837"/>
    </source>
</evidence>
<evidence type="ECO:0000256" key="5">
    <source>
        <dbReference type="SAM" id="MobiDB-lite"/>
    </source>
</evidence>
<dbReference type="PANTHER" id="PTHR46233:SF3">
    <property type="entry name" value="HYDROXYACYLGLUTATHIONE HYDROLASE GLOC"/>
    <property type="match status" value="1"/>
</dbReference>
<organism evidence="7 8">
    <name type="scientific">Lacipirellula parvula</name>
    <dbReference type="NCBI Taxonomy" id="2650471"/>
    <lineage>
        <taxon>Bacteria</taxon>
        <taxon>Pseudomonadati</taxon>
        <taxon>Planctomycetota</taxon>
        <taxon>Planctomycetia</taxon>
        <taxon>Pirellulales</taxon>
        <taxon>Lacipirellulaceae</taxon>
        <taxon>Lacipirellula</taxon>
    </lineage>
</organism>
<dbReference type="Proteomes" id="UP000326837">
    <property type="component" value="Chromosome"/>
</dbReference>
<accession>A0A5K7XH37</accession>
<name>A0A5K7XH37_9BACT</name>
<protein>
    <submittedName>
        <fullName evidence="7">MBL-fold metallo-hydrolase superfamily</fullName>
    </submittedName>
</protein>
<dbReference type="KEGG" id="lpav:PLANPX_4919"/>
<dbReference type="GO" id="GO:0016787">
    <property type="term" value="F:hydrolase activity"/>
    <property type="evidence" value="ECO:0007669"/>
    <property type="project" value="UniProtKB-KW"/>
</dbReference>
<proteinExistence type="predicted"/>
<comment type="cofactor">
    <cofactor evidence="1">
        <name>Zn(2+)</name>
        <dbReference type="ChEBI" id="CHEBI:29105"/>
    </cofactor>
</comment>
<dbReference type="SMART" id="SM00849">
    <property type="entry name" value="Lactamase_B"/>
    <property type="match status" value="1"/>
</dbReference>
<gene>
    <name evidence="7" type="ORF">PLANPX_4919</name>
</gene>
<evidence type="ECO:0000256" key="1">
    <source>
        <dbReference type="ARBA" id="ARBA00001947"/>
    </source>
</evidence>
<keyword evidence="8" id="KW-1185">Reference proteome</keyword>
<keyword evidence="2" id="KW-0479">Metal-binding</keyword>
<dbReference type="Gene3D" id="3.60.15.10">
    <property type="entry name" value="Ribonuclease Z/Hydroxyacylglutathione hydrolase-like"/>
    <property type="match status" value="1"/>
</dbReference>
<dbReference type="PANTHER" id="PTHR46233">
    <property type="entry name" value="HYDROXYACYLGLUTATHIONE HYDROLASE GLOC"/>
    <property type="match status" value="1"/>
</dbReference>
<dbReference type="Pfam" id="PF00753">
    <property type="entry name" value="Lactamase_B"/>
    <property type="match status" value="1"/>
</dbReference>
<evidence type="ECO:0000259" key="6">
    <source>
        <dbReference type="SMART" id="SM00849"/>
    </source>
</evidence>
<dbReference type="AlphaFoldDB" id="A0A5K7XH37"/>
<dbReference type="InterPro" id="IPR051453">
    <property type="entry name" value="MBL_Glyoxalase_II"/>
</dbReference>
<feature type="region of interest" description="Disordered" evidence="5">
    <location>
        <begin position="199"/>
        <end position="218"/>
    </location>
</feature>
<feature type="domain" description="Metallo-beta-lactamase" evidence="6">
    <location>
        <begin position="19"/>
        <end position="201"/>
    </location>
</feature>
<dbReference type="SUPFAM" id="SSF56281">
    <property type="entry name" value="Metallo-hydrolase/oxidoreductase"/>
    <property type="match status" value="1"/>
</dbReference>
<evidence type="ECO:0000313" key="7">
    <source>
        <dbReference type="EMBL" id="BBO35307.1"/>
    </source>
</evidence>
<reference evidence="8" key="1">
    <citation type="submission" date="2019-10" db="EMBL/GenBank/DDBJ databases">
        <title>Lacipirellula parvula gen. nov., sp. nov., representing a lineage of planctomycetes widespread in freshwater anoxic habitats, and description of the family Lacipirellulaceae.</title>
        <authorList>
            <person name="Dedysh S.N."/>
            <person name="Kulichevskaya I.S."/>
            <person name="Beletsky A.V."/>
            <person name="Rakitin A.L."/>
            <person name="Mardanov A.V."/>
            <person name="Ivanova A.A."/>
            <person name="Saltykova V.X."/>
            <person name="Rijpstra W.I.C."/>
            <person name="Sinninghe Damste J.S."/>
            <person name="Ravin N.V."/>
        </authorList>
    </citation>
    <scope>NUCLEOTIDE SEQUENCE [LARGE SCALE GENOMIC DNA]</scope>
    <source>
        <strain evidence="8">PX69</strain>
    </source>
</reference>
<keyword evidence="4" id="KW-0862">Zinc</keyword>
<dbReference type="GO" id="GO:0046872">
    <property type="term" value="F:metal ion binding"/>
    <property type="evidence" value="ECO:0007669"/>
    <property type="project" value="UniProtKB-KW"/>
</dbReference>
<dbReference type="CDD" id="cd06262">
    <property type="entry name" value="metallo-hydrolase-like_MBL-fold"/>
    <property type="match status" value="1"/>
</dbReference>
<dbReference type="InterPro" id="IPR036866">
    <property type="entry name" value="RibonucZ/Hydroxyglut_hydro"/>
</dbReference>
<dbReference type="InterPro" id="IPR001279">
    <property type="entry name" value="Metallo-B-lactamas"/>
</dbReference>
<feature type="compositionally biased region" description="Basic and acidic residues" evidence="5">
    <location>
        <begin position="208"/>
        <end position="218"/>
    </location>
</feature>
<evidence type="ECO:0000256" key="4">
    <source>
        <dbReference type="ARBA" id="ARBA00022833"/>
    </source>
</evidence>
<evidence type="ECO:0000256" key="2">
    <source>
        <dbReference type="ARBA" id="ARBA00022723"/>
    </source>
</evidence>
<keyword evidence="3 7" id="KW-0378">Hydrolase</keyword>